<keyword evidence="2" id="KW-1185">Reference proteome</keyword>
<gene>
    <name evidence="1" type="ORF">EVOR1521_LOCUS4134</name>
</gene>
<dbReference type="Proteomes" id="UP001178507">
    <property type="component" value="Unassembled WGS sequence"/>
</dbReference>
<evidence type="ECO:0000313" key="2">
    <source>
        <dbReference type="Proteomes" id="UP001178507"/>
    </source>
</evidence>
<reference evidence="1" key="1">
    <citation type="submission" date="2023-08" db="EMBL/GenBank/DDBJ databases">
        <authorList>
            <person name="Chen Y."/>
            <person name="Shah S."/>
            <person name="Dougan E. K."/>
            <person name="Thang M."/>
            <person name="Chan C."/>
        </authorList>
    </citation>
    <scope>NUCLEOTIDE SEQUENCE</scope>
</reference>
<feature type="non-terminal residue" evidence="1">
    <location>
        <position position="261"/>
    </location>
</feature>
<name>A0AA36HSR5_9DINO</name>
<organism evidence="1 2">
    <name type="scientific">Effrenium voratum</name>
    <dbReference type="NCBI Taxonomy" id="2562239"/>
    <lineage>
        <taxon>Eukaryota</taxon>
        <taxon>Sar</taxon>
        <taxon>Alveolata</taxon>
        <taxon>Dinophyceae</taxon>
        <taxon>Suessiales</taxon>
        <taxon>Symbiodiniaceae</taxon>
        <taxon>Effrenium</taxon>
    </lineage>
</organism>
<sequence>MGATESCQRCCGRDWELLEDGGGRRPLYPTSEVSEPLSVRGPVVDPRQLLADFLCAGDDRGPGGFLQQQALLKRADGDDTKWFAVFRPTSVDAINKMMDGSGTGKGLNVKGKSAKSGRLSGFVPVLQISENRHKAQVCTSPPEARVRIYFPREEMCTSVLLRMRKALDDMSRVARAASERLQLHKAGKRPLTDEEEAKAFKDLLMEVEDDSMHVLQLYSPEAWGLDVPERVFREVYITRGNIIRDGDWKTGRPSEPAFMDM</sequence>
<evidence type="ECO:0000313" key="1">
    <source>
        <dbReference type="EMBL" id="CAJ1374636.1"/>
    </source>
</evidence>
<feature type="non-terminal residue" evidence="1">
    <location>
        <position position="1"/>
    </location>
</feature>
<accession>A0AA36HSR5</accession>
<dbReference type="AlphaFoldDB" id="A0AA36HSR5"/>
<comment type="caution">
    <text evidence="1">The sequence shown here is derived from an EMBL/GenBank/DDBJ whole genome shotgun (WGS) entry which is preliminary data.</text>
</comment>
<protein>
    <submittedName>
        <fullName evidence="1">Uncharacterized protein</fullName>
    </submittedName>
</protein>
<proteinExistence type="predicted"/>
<dbReference type="EMBL" id="CAUJNA010000267">
    <property type="protein sequence ID" value="CAJ1374636.1"/>
    <property type="molecule type" value="Genomic_DNA"/>
</dbReference>